<dbReference type="OrthoDB" id="1247465at2"/>
<dbReference type="EMBL" id="FRDL01000003">
    <property type="protein sequence ID" value="SHN60266.1"/>
    <property type="molecule type" value="Genomic_DNA"/>
</dbReference>
<feature type="chain" id="PRO_5009929246" evidence="1">
    <location>
        <begin position="20"/>
        <end position="209"/>
    </location>
</feature>
<dbReference type="AlphaFoldDB" id="A0A1M7SPC8"/>
<evidence type="ECO:0000256" key="1">
    <source>
        <dbReference type="SAM" id="SignalP"/>
    </source>
</evidence>
<dbReference type="PANTHER" id="PTHR34406:SF1">
    <property type="entry name" value="PROTEIN YCEI"/>
    <property type="match status" value="1"/>
</dbReference>
<dbReference type="InterPro" id="IPR007372">
    <property type="entry name" value="Lipid/polyisoprenoid-bd_YceI"/>
</dbReference>
<evidence type="ECO:0000313" key="4">
    <source>
        <dbReference type="Proteomes" id="UP000184066"/>
    </source>
</evidence>
<dbReference type="Gene3D" id="2.40.128.110">
    <property type="entry name" value="Lipid/polyisoprenoid-binding, YceI-like"/>
    <property type="match status" value="1"/>
</dbReference>
<name>A0A1M7SPC8_9RHOB</name>
<sequence>MTALRAAALAALCAVAAAAAPRAGPPSALWRIDPEASSIAFEYVANGRPGVGRLRRFEGSGVFDPARPQDTTLRMSFDMRSLDLGDPLRTMFAAGPDWFDVRAHPRATFELDRLDPIDPAAQGPIAPGMSRDYMARGRLTVKGRTRALAAPATLELDSRGARARGRATFDPRIFGVGEGPSAAFVSIGPEVAVIYDVRAAPAPTQEQPQ</sequence>
<organism evidence="3 4">
    <name type="scientific">Oceanicella actignis</name>
    <dbReference type="NCBI Taxonomy" id="1189325"/>
    <lineage>
        <taxon>Bacteria</taxon>
        <taxon>Pseudomonadati</taxon>
        <taxon>Pseudomonadota</taxon>
        <taxon>Alphaproteobacteria</taxon>
        <taxon>Rhodobacterales</taxon>
        <taxon>Paracoccaceae</taxon>
        <taxon>Oceanicella</taxon>
    </lineage>
</organism>
<protein>
    <submittedName>
        <fullName evidence="3">Polyisoprenoid-binding protein YceI</fullName>
    </submittedName>
</protein>
<keyword evidence="4" id="KW-1185">Reference proteome</keyword>
<gene>
    <name evidence="3" type="ORF">SAMN05216200_10351</name>
</gene>
<dbReference type="SUPFAM" id="SSF101874">
    <property type="entry name" value="YceI-like"/>
    <property type="match status" value="1"/>
</dbReference>
<feature type="signal peptide" evidence="1">
    <location>
        <begin position="1"/>
        <end position="19"/>
    </location>
</feature>
<dbReference type="Pfam" id="PF04264">
    <property type="entry name" value="YceI"/>
    <property type="match status" value="1"/>
</dbReference>
<evidence type="ECO:0000259" key="2">
    <source>
        <dbReference type="SMART" id="SM00867"/>
    </source>
</evidence>
<feature type="domain" description="Lipid/polyisoprenoid-binding YceI-like" evidence="2">
    <location>
        <begin position="29"/>
        <end position="200"/>
    </location>
</feature>
<keyword evidence="1" id="KW-0732">Signal</keyword>
<dbReference type="STRING" id="1189325.SAMN04488119_10150"/>
<proteinExistence type="predicted"/>
<dbReference type="RefSeq" id="WP_072746655.1">
    <property type="nucleotide sequence ID" value="NZ_FOHL01000001.1"/>
</dbReference>
<evidence type="ECO:0000313" key="3">
    <source>
        <dbReference type="EMBL" id="SHN60266.1"/>
    </source>
</evidence>
<dbReference type="SMART" id="SM00867">
    <property type="entry name" value="YceI"/>
    <property type="match status" value="1"/>
</dbReference>
<dbReference type="InterPro" id="IPR036761">
    <property type="entry name" value="TTHA0802/YceI-like_sf"/>
</dbReference>
<reference evidence="3 4" key="1">
    <citation type="submission" date="2016-12" db="EMBL/GenBank/DDBJ databases">
        <authorList>
            <person name="Song W.-J."/>
            <person name="Kurnit D.M."/>
        </authorList>
    </citation>
    <scope>NUCLEOTIDE SEQUENCE [LARGE SCALE GENOMIC DNA]</scope>
    <source>
        <strain evidence="3 4">CGMCC 1.10808</strain>
    </source>
</reference>
<accession>A0A1M7SPC8</accession>
<dbReference type="PANTHER" id="PTHR34406">
    <property type="entry name" value="PROTEIN YCEI"/>
    <property type="match status" value="1"/>
</dbReference>
<dbReference type="Proteomes" id="UP000184066">
    <property type="component" value="Unassembled WGS sequence"/>
</dbReference>